<dbReference type="PANTHER" id="PTHR11414:SF21">
    <property type="entry name" value="CYSTATIN 14A, TANDEM DUPLICATE 1-RELATED"/>
    <property type="match status" value="1"/>
</dbReference>
<dbReference type="PANTHER" id="PTHR11414">
    <property type="entry name" value="CYSTATIN FAMILY MEMBER"/>
    <property type="match status" value="1"/>
</dbReference>
<dbReference type="Gene3D" id="3.10.450.10">
    <property type="match status" value="1"/>
</dbReference>
<dbReference type="InterPro" id="IPR001713">
    <property type="entry name" value="Prot_inh_stefin"/>
</dbReference>
<comment type="similarity">
    <text evidence="2">Belongs to the cystatin family.</text>
</comment>
<feature type="domain" description="Cystatin" evidence="6">
    <location>
        <begin position="7"/>
        <end position="87"/>
    </location>
</feature>
<accession>A0ABM0JCM9</accession>
<gene>
    <name evidence="8" type="primary">LOC101847010</name>
</gene>
<dbReference type="InterPro" id="IPR000010">
    <property type="entry name" value="Cystatin_dom"/>
</dbReference>
<protein>
    <submittedName>
        <fullName evidence="8">Cystatin-B</fullName>
    </submittedName>
</protein>
<keyword evidence="4" id="KW-0646">Protease inhibitor</keyword>
<dbReference type="RefSeq" id="XP_005090622.1">
    <property type="nucleotide sequence ID" value="XM_005090565.2"/>
</dbReference>
<evidence type="ECO:0000313" key="7">
    <source>
        <dbReference type="Proteomes" id="UP000694888"/>
    </source>
</evidence>
<evidence type="ECO:0000256" key="2">
    <source>
        <dbReference type="ARBA" id="ARBA00009403"/>
    </source>
</evidence>
<name>A0ABM0JCM9_APLCA</name>
<keyword evidence="3" id="KW-0963">Cytoplasm</keyword>
<dbReference type="InterPro" id="IPR046350">
    <property type="entry name" value="Cystatin_sf"/>
</dbReference>
<comment type="subcellular location">
    <subcellularLocation>
        <location evidence="1">Cytoplasm</location>
    </subcellularLocation>
</comment>
<evidence type="ECO:0000256" key="5">
    <source>
        <dbReference type="ARBA" id="ARBA00022704"/>
    </source>
</evidence>
<dbReference type="Proteomes" id="UP000694888">
    <property type="component" value="Unplaced"/>
</dbReference>
<dbReference type="Pfam" id="PF00031">
    <property type="entry name" value="Cystatin"/>
    <property type="match status" value="1"/>
</dbReference>
<reference evidence="8" key="1">
    <citation type="submission" date="2025-08" db="UniProtKB">
        <authorList>
            <consortium name="RefSeq"/>
        </authorList>
    </citation>
    <scope>IDENTIFICATION</scope>
</reference>
<keyword evidence="7" id="KW-1185">Reference proteome</keyword>
<dbReference type="SUPFAM" id="SSF54403">
    <property type="entry name" value="Cystatin/monellin"/>
    <property type="match status" value="1"/>
</dbReference>
<proteinExistence type="inferred from homology"/>
<dbReference type="GeneID" id="101847010"/>
<organism evidence="7 8">
    <name type="scientific">Aplysia californica</name>
    <name type="common">California sea hare</name>
    <dbReference type="NCBI Taxonomy" id="6500"/>
    <lineage>
        <taxon>Eukaryota</taxon>
        <taxon>Metazoa</taxon>
        <taxon>Spiralia</taxon>
        <taxon>Lophotrochozoa</taxon>
        <taxon>Mollusca</taxon>
        <taxon>Gastropoda</taxon>
        <taxon>Heterobranchia</taxon>
        <taxon>Euthyneura</taxon>
        <taxon>Tectipleura</taxon>
        <taxon>Aplysiida</taxon>
        <taxon>Aplysioidea</taxon>
        <taxon>Aplysiidae</taxon>
        <taxon>Aplysia</taxon>
    </lineage>
</organism>
<keyword evidence="5" id="KW-0789">Thiol protease inhibitor</keyword>
<evidence type="ECO:0000256" key="1">
    <source>
        <dbReference type="ARBA" id="ARBA00004496"/>
    </source>
</evidence>
<dbReference type="PRINTS" id="PR00295">
    <property type="entry name" value="STEFINA"/>
</dbReference>
<evidence type="ECO:0000313" key="8">
    <source>
        <dbReference type="RefSeq" id="XP_005090622.1"/>
    </source>
</evidence>
<evidence type="ECO:0000256" key="3">
    <source>
        <dbReference type="ARBA" id="ARBA00022490"/>
    </source>
</evidence>
<sequence>METPRVLSPVEDATDETQMLIDSVYEDFMERCSKNYSMYKALQYKTEGTSFYFVKVQVEPDNYAHLKVFKPSGGSGPNKLSDFQLDKGLNDEIRYF</sequence>
<evidence type="ECO:0000259" key="6">
    <source>
        <dbReference type="Pfam" id="PF00031"/>
    </source>
</evidence>
<evidence type="ECO:0000256" key="4">
    <source>
        <dbReference type="ARBA" id="ARBA00022690"/>
    </source>
</evidence>